<dbReference type="PROSITE" id="PS51999">
    <property type="entry name" value="ZF_GRF"/>
    <property type="match status" value="1"/>
</dbReference>
<keyword evidence="22" id="KW-1185">Reference proteome</keyword>
<dbReference type="PROSITE" id="PS00396">
    <property type="entry name" value="TOPO_IA_1"/>
    <property type="match status" value="1"/>
</dbReference>
<comment type="function">
    <text evidence="16">Introduces a single-strand break via transesterification at a target site in duplex DNA. Releases the supercoiling and torsional tension of DNA introduced during the DNA replication and transcription by transiently cleaving and rejoining one strand of the DNA duplex. The scissile phosphodiester is attacked by the catalytic tyrosine of the enzyme, resulting in the formation of a DNA-(5'-phosphotyrosyl)-enzyme intermediate and the expulsion of a 3'-OH DNA strand.</text>
</comment>
<dbReference type="Pfam" id="PF01751">
    <property type="entry name" value="Toprim"/>
    <property type="match status" value="1"/>
</dbReference>
<dbReference type="Gene3D" id="3.40.50.140">
    <property type="match status" value="1"/>
</dbReference>
<feature type="domain" description="GRF-type" evidence="19">
    <location>
        <begin position="903"/>
        <end position="942"/>
    </location>
</feature>
<dbReference type="FunFam" id="1.10.460.10:FF:000020">
    <property type="entry name" value="DNA topoisomerase 3-alpha"/>
    <property type="match status" value="1"/>
</dbReference>
<dbReference type="SUPFAM" id="SSF56712">
    <property type="entry name" value="Prokaryotic type I DNA topoisomerase"/>
    <property type="match status" value="1"/>
</dbReference>
<dbReference type="FunFam" id="3.40.50.140:FF:000003">
    <property type="entry name" value="DNA topoisomerase"/>
    <property type="match status" value="1"/>
</dbReference>
<keyword evidence="10 16" id="KW-0799">Topoisomerase</keyword>
<dbReference type="SMART" id="SM00436">
    <property type="entry name" value="TOP1Bc"/>
    <property type="match status" value="1"/>
</dbReference>
<organism evidence="21 22">
    <name type="scientific">Sinanodonta woodiana</name>
    <name type="common">Chinese pond mussel</name>
    <name type="synonym">Anodonta woodiana</name>
    <dbReference type="NCBI Taxonomy" id="1069815"/>
    <lineage>
        <taxon>Eukaryota</taxon>
        <taxon>Metazoa</taxon>
        <taxon>Spiralia</taxon>
        <taxon>Lophotrochozoa</taxon>
        <taxon>Mollusca</taxon>
        <taxon>Bivalvia</taxon>
        <taxon>Autobranchia</taxon>
        <taxon>Heteroconchia</taxon>
        <taxon>Palaeoheterodonta</taxon>
        <taxon>Unionida</taxon>
        <taxon>Unionoidea</taxon>
        <taxon>Unionidae</taxon>
        <taxon>Unioninae</taxon>
        <taxon>Sinanodonta</taxon>
    </lineage>
</organism>
<comment type="similarity">
    <text evidence="4 16">Belongs to the type IA topoisomerase family.</text>
</comment>
<feature type="region of interest" description="Disordered" evidence="17">
    <location>
        <begin position="756"/>
        <end position="782"/>
    </location>
</feature>
<feature type="domain" description="Toprim" evidence="18">
    <location>
        <begin position="26"/>
        <end position="170"/>
    </location>
</feature>
<dbReference type="Gene3D" id="3.30.65.10">
    <property type="entry name" value="Bacterial Topoisomerase I, domain 1"/>
    <property type="match status" value="1"/>
</dbReference>
<feature type="domain" description="Topo IA-type catalytic" evidence="20">
    <location>
        <begin position="188"/>
        <end position="607"/>
    </location>
</feature>
<evidence type="ECO:0000256" key="10">
    <source>
        <dbReference type="ARBA" id="ARBA00023029"/>
    </source>
</evidence>
<feature type="compositionally biased region" description="Polar residues" evidence="17">
    <location>
        <begin position="833"/>
        <end position="867"/>
    </location>
</feature>
<keyword evidence="12" id="KW-0496">Mitochondrion</keyword>
<dbReference type="GO" id="GO:0008270">
    <property type="term" value="F:zinc ion binding"/>
    <property type="evidence" value="ECO:0007669"/>
    <property type="project" value="UniProtKB-KW"/>
</dbReference>
<evidence type="ECO:0000313" key="22">
    <source>
        <dbReference type="Proteomes" id="UP001634394"/>
    </source>
</evidence>
<dbReference type="FunFam" id="1.10.290.10:FF:000001">
    <property type="entry name" value="DNA topoisomerase"/>
    <property type="match status" value="1"/>
</dbReference>
<dbReference type="InterPro" id="IPR023405">
    <property type="entry name" value="Topo_IA_core_domain"/>
</dbReference>
<dbReference type="CDD" id="cd03362">
    <property type="entry name" value="TOPRIM_TopoIA_TopoIII"/>
    <property type="match status" value="1"/>
</dbReference>
<dbReference type="Gene3D" id="2.70.20.10">
    <property type="entry name" value="Topoisomerase I, domain 3"/>
    <property type="match status" value="1"/>
</dbReference>
<dbReference type="InterPro" id="IPR003601">
    <property type="entry name" value="Topo_IA_2"/>
</dbReference>
<feature type="region of interest" description="Disordered" evidence="17">
    <location>
        <begin position="391"/>
        <end position="414"/>
    </location>
</feature>
<dbReference type="GO" id="GO:0005654">
    <property type="term" value="C:nucleoplasm"/>
    <property type="evidence" value="ECO:0007669"/>
    <property type="project" value="UniProtKB-ARBA"/>
</dbReference>
<feature type="region of interest" description="Disordered" evidence="17">
    <location>
        <begin position="944"/>
        <end position="979"/>
    </location>
</feature>
<comment type="caution">
    <text evidence="21">The sequence shown here is derived from an EMBL/GenBank/DDBJ whole genome shotgun (WGS) entry which is preliminary data.</text>
</comment>
<accession>A0ABD3WNG2</accession>
<dbReference type="CDD" id="cd00186">
    <property type="entry name" value="TOP1Ac"/>
    <property type="match status" value="1"/>
</dbReference>
<dbReference type="SUPFAM" id="SSF57783">
    <property type="entry name" value="Zinc beta-ribbon"/>
    <property type="match status" value="1"/>
</dbReference>
<name>A0ABD3WNG2_SINWO</name>
<keyword evidence="13 16" id="KW-0413">Isomerase</keyword>
<dbReference type="Pfam" id="PF01396">
    <property type="entry name" value="Zn_ribbon_Top1"/>
    <property type="match status" value="1"/>
</dbReference>
<dbReference type="InterPro" id="IPR023406">
    <property type="entry name" value="Topo_IA_AS"/>
</dbReference>
<sequence>MGYISLINGVIKRRFSLSVIKSEMVRIINVAEKNDAAKSIAEIMSGGRYRKREGFSRFNKIYEFEYNILNNNCTMTMTSVSGHLLNLEFIGQYKKWYSCNPVALFDAQVQKYCPENYVDIKRTLEREVRGCSYLIIWTDCDREGENIGFEVIEVCKAVKHNIPVYRAKFSEITPEAIARACRNLSQADKNTSDAVDVRMELDLRIGAAFTRFQTLRLQKLFPSVLGEQLISYGSCQFPTLGFVVERYKQVQAFIPEPFWKLKVQHKVEDKAVEFMWKRNRLFDYLSALALYENCIENPSASVIDVQSKTKSKWRPQALDTVEMEKLASRKLHISAKETMQIAEKLYTKGFISYPRTETNIFPSEMNLVGLVQQQTQSPVWGDFANRVLEHGPQPRNGKKTDKAHPPIHPTKYTGNLTGNEEKLYEFIVRHFLACVSQDAQGFETTVHIDVAEEKFHVSGLMIIARNYLDVYPYEKWNAKEIPVYQQGDTFTPCLIELDGGETSAPPLLSEADLIALMDKHGIGTDATHAEHIETIKSRMYVGLRPDGRFVPGQLGMGLVEGYDNMGYEMSKPNLRAELEADLKLICEGKKNKDAVLTAHVQKYKEVFIEACKQALKIDQAVAQYIGEDPVSLSENTDAAAGFGGLESMPMTVMKCPQCGSDMQLKSKKNNKGYYIGCIGYPTCRKAVWFPDSVVEARVSDNTCPQCGPDVHRIEFKFKRGSVPPTIPLEYIGCVGGCDKDLEEALGIDNLARRPSLNGSSEHDSGFVSGGNRMSQIGGSTRSYSTNVAPIFSESQMRGYSSQSLARGNNSQNLLRGNNSQNISRGKSHENRKVVSNFQGNINRTPQSSVLGTSLSPSQSSYNTNMHGSPSVRPGISRTPLSSVGNTRNNLPVSGNNGSNETVCNCGNAAVLLTVKKEGPNKGRQFYKCSNSGCNFFLWADEAPAGSGGSGSQSQTYSSNPRGFQSKQNQGSAEGIPNCNCKQEARRKKGQTRVDNSMGVLNQEIRVVVSSSGQMKKVAEEITTKEVEVVIEKEVLKRVALNEGLQETEESLKQRKEESAVCVERKRFIWTIDFSIFIWTIDFTERFIWTRDFTGKIHLDNRFYYKDSSGQEILLERFIWTIDFSVKIHLDNRFYWKDSSGQ</sequence>
<dbReference type="InterPro" id="IPR006171">
    <property type="entry name" value="TOPRIM_dom"/>
</dbReference>
<keyword evidence="7 15" id="KW-0863">Zinc-finger</keyword>
<evidence type="ECO:0000256" key="1">
    <source>
        <dbReference type="ARBA" id="ARBA00000213"/>
    </source>
</evidence>
<evidence type="ECO:0000256" key="15">
    <source>
        <dbReference type="PROSITE-ProRule" id="PRU01343"/>
    </source>
</evidence>
<evidence type="ECO:0000256" key="17">
    <source>
        <dbReference type="SAM" id="MobiDB-lite"/>
    </source>
</evidence>
<feature type="compositionally biased region" description="Polar residues" evidence="17">
    <location>
        <begin position="799"/>
        <end position="824"/>
    </location>
</feature>
<dbReference type="InterPro" id="IPR003602">
    <property type="entry name" value="Topo_IA_DNA-bd_dom"/>
</dbReference>
<evidence type="ECO:0000256" key="9">
    <source>
        <dbReference type="ARBA" id="ARBA00022842"/>
    </source>
</evidence>
<protein>
    <recommendedName>
        <fullName evidence="16">DNA topoisomerase</fullName>
        <ecNumber evidence="16">5.6.2.1</ecNumber>
    </recommendedName>
</protein>
<keyword evidence="6" id="KW-0677">Repeat</keyword>
<dbReference type="PRINTS" id="PR00417">
    <property type="entry name" value="PRTPISMRASEI"/>
</dbReference>
<dbReference type="SMART" id="SM00493">
    <property type="entry name" value="TOPRIM"/>
    <property type="match status" value="1"/>
</dbReference>
<evidence type="ECO:0000256" key="7">
    <source>
        <dbReference type="ARBA" id="ARBA00022771"/>
    </source>
</evidence>
<evidence type="ECO:0000256" key="3">
    <source>
        <dbReference type="ARBA" id="ARBA00004305"/>
    </source>
</evidence>
<comment type="cofactor">
    <cofactor evidence="2">
        <name>Mg(2+)</name>
        <dbReference type="ChEBI" id="CHEBI:18420"/>
    </cofactor>
</comment>
<dbReference type="InterPro" id="IPR013825">
    <property type="entry name" value="Topo_IA_cen_sub2"/>
</dbReference>
<evidence type="ECO:0000256" key="12">
    <source>
        <dbReference type="ARBA" id="ARBA00023128"/>
    </source>
</evidence>
<comment type="subcellular location">
    <subcellularLocation>
        <location evidence="3">Mitochondrion matrix</location>
    </subcellularLocation>
</comment>
<gene>
    <name evidence="21" type="ORF">ACJMK2_033460</name>
</gene>
<dbReference type="Proteomes" id="UP001634394">
    <property type="component" value="Unassembled WGS sequence"/>
</dbReference>
<evidence type="ECO:0000256" key="11">
    <source>
        <dbReference type="ARBA" id="ARBA00023125"/>
    </source>
</evidence>
<keyword evidence="8" id="KW-0862">Zinc</keyword>
<evidence type="ECO:0000256" key="14">
    <source>
        <dbReference type="ARBA" id="ARBA00064039"/>
    </source>
</evidence>
<dbReference type="Pfam" id="PF01131">
    <property type="entry name" value="Topoisom_bac"/>
    <property type="match status" value="1"/>
</dbReference>
<dbReference type="AlphaFoldDB" id="A0ABD3WNG2"/>
<evidence type="ECO:0000256" key="16">
    <source>
        <dbReference type="RuleBase" id="RU362092"/>
    </source>
</evidence>
<comment type="subunit">
    <text evidence="14">Binds ssDNA. Interacts (via N-terminal region) with BLM; the interaction is direct. Directly interacts with RMI1. Component of the RMI complex, containing at least TOP3A, RMI1 and RMI2. The RMI complex interacts with BLM.</text>
</comment>
<dbReference type="InterPro" id="IPR013497">
    <property type="entry name" value="Topo_IA_cen"/>
</dbReference>
<comment type="catalytic activity">
    <reaction evidence="1 16">
        <text>ATP-independent breakage of single-stranded DNA, followed by passage and rejoining.</text>
        <dbReference type="EC" id="5.6.2.1"/>
    </reaction>
</comment>
<dbReference type="PROSITE" id="PS50880">
    <property type="entry name" value="TOPRIM"/>
    <property type="match status" value="1"/>
</dbReference>
<evidence type="ECO:0000256" key="4">
    <source>
        <dbReference type="ARBA" id="ARBA00009446"/>
    </source>
</evidence>
<evidence type="ECO:0000259" key="19">
    <source>
        <dbReference type="PROSITE" id="PS51999"/>
    </source>
</evidence>
<keyword evidence="5" id="KW-0479">Metal-binding</keyword>
<dbReference type="InterPro" id="IPR034144">
    <property type="entry name" value="TOPRIM_TopoIII"/>
</dbReference>
<evidence type="ECO:0000256" key="6">
    <source>
        <dbReference type="ARBA" id="ARBA00022737"/>
    </source>
</evidence>
<evidence type="ECO:0000256" key="8">
    <source>
        <dbReference type="ARBA" id="ARBA00022833"/>
    </source>
</evidence>
<evidence type="ECO:0000256" key="5">
    <source>
        <dbReference type="ARBA" id="ARBA00022723"/>
    </source>
</evidence>
<dbReference type="FunFam" id="2.70.20.10:FF:000004">
    <property type="entry name" value="DNA topoisomerase"/>
    <property type="match status" value="1"/>
</dbReference>
<dbReference type="PROSITE" id="PS52039">
    <property type="entry name" value="TOPO_IA_2"/>
    <property type="match status" value="1"/>
</dbReference>
<keyword evidence="9" id="KW-0460">Magnesium</keyword>
<dbReference type="Gene3D" id="1.10.460.10">
    <property type="entry name" value="Topoisomerase I, domain 2"/>
    <property type="match status" value="1"/>
</dbReference>
<dbReference type="GO" id="GO:0003917">
    <property type="term" value="F:DNA topoisomerase type I (single strand cut, ATP-independent) activity"/>
    <property type="evidence" value="ECO:0007669"/>
    <property type="project" value="UniProtKB-EC"/>
</dbReference>
<dbReference type="PANTHER" id="PTHR11390">
    <property type="entry name" value="PROKARYOTIC DNA TOPOISOMERASE"/>
    <property type="match status" value="1"/>
</dbReference>
<evidence type="ECO:0000256" key="13">
    <source>
        <dbReference type="ARBA" id="ARBA00023235"/>
    </source>
</evidence>
<dbReference type="InterPro" id="IPR000380">
    <property type="entry name" value="Topo_IA"/>
</dbReference>
<evidence type="ECO:0000313" key="21">
    <source>
        <dbReference type="EMBL" id="KAL3875514.1"/>
    </source>
</evidence>
<evidence type="ECO:0000256" key="2">
    <source>
        <dbReference type="ARBA" id="ARBA00001946"/>
    </source>
</evidence>
<dbReference type="InterPro" id="IPR013498">
    <property type="entry name" value="Topo_IA_Znf"/>
</dbReference>
<dbReference type="PANTHER" id="PTHR11390:SF21">
    <property type="entry name" value="DNA TOPOISOMERASE 3-ALPHA"/>
    <property type="match status" value="1"/>
</dbReference>
<dbReference type="Pfam" id="PF06839">
    <property type="entry name" value="Zn_ribbon_GRF"/>
    <property type="match status" value="1"/>
</dbReference>
<feature type="compositionally biased region" description="Polar residues" evidence="17">
    <location>
        <begin position="955"/>
        <end position="971"/>
    </location>
</feature>
<dbReference type="InterPro" id="IPR013826">
    <property type="entry name" value="Topo_IA_cen_sub3"/>
</dbReference>
<reference evidence="21 22" key="1">
    <citation type="submission" date="2024-11" db="EMBL/GenBank/DDBJ databases">
        <title>Chromosome-level genome assembly of the freshwater bivalve Anodonta woodiana.</title>
        <authorList>
            <person name="Chen X."/>
        </authorList>
    </citation>
    <scope>NUCLEOTIDE SEQUENCE [LARGE SCALE GENOMIC DNA]</scope>
    <source>
        <strain evidence="21">MN2024</strain>
        <tissue evidence="21">Gills</tissue>
    </source>
</reference>
<dbReference type="Gene3D" id="1.10.290.10">
    <property type="entry name" value="Topoisomerase I, domain 4"/>
    <property type="match status" value="1"/>
</dbReference>
<proteinExistence type="inferred from homology"/>
<dbReference type="EC" id="5.6.2.1" evidence="16"/>
<dbReference type="SMART" id="SM00437">
    <property type="entry name" value="TOP1Ac"/>
    <property type="match status" value="1"/>
</dbReference>
<dbReference type="GO" id="GO:0005759">
    <property type="term" value="C:mitochondrial matrix"/>
    <property type="evidence" value="ECO:0007669"/>
    <property type="project" value="UniProtKB-SubCell"/>
</dbReference>
<dbReference type="EMBL" id="JBJQND010000005">
    <property type="protein sequence ID" value="KAL3875514.1"/>
    <property type="molecule type" value="Genomic_DNA"/>
</dbReference>
<feature type="compositionally biased region" description="Polar residues" evidence="17">
    <location>
        <begin position="771"/>
        <end position="782"/>
    </location>
</feature>
<dbReference type="GO" id="GO:0003677">
    <property type="term" value="F:DNA binding"/>
    <property type="evidence" value="ECO:0007669"/>
    <property type="project" value="UniProtKB-KW"/>
</dbReference>
<evidence type="ECO:0000259" key="20">
    <source>
        <dbReference type="PROSITE" id="PS52039"/>
    </source>
</evidence>
<dbReference type="InterPro" id="IPR010666">
    <property type="entry name" value="Znf_GRF"/>
</dbReference>
<keyword evidence="11 16" id="KW-0238">DNA-binding</keyword>
<feature type="region of interest" description="Disordered" evidence="17">
    <location>
        <begin position="799"/>
        <end position="885"/>
    </location>
</feature>
<evidence type="ECO:0000259" key="18">
    <source>
        <dbReference type="PROSITE" id="PS50880"/>
    </source>
</evidence>
<dbReference type="InterPro" id="IPR013824">
    <property type="entry name" value="Topo_IA_cen_sub1"/>
</dbReference>